<dbReference type="WBParaSite" id="PDA_v2.g21166.t1">
    <property type="protein sequence ID" value="PDA_v2.g21166.t1"/>
    <property type="gene ID" value="PDA_v2.g21166"/>
</dbReference>
<dbReference type="PANTHER" id="PTHR12243">
    <property type="entry name" value="MADF DOMAIN TRANSCRIPTION FACTOR"/>
    <property type="match status" value="1"/>
</dbReference>
<dbReference type="PANTHER" id="PTHR12243:SF67">
    <property type="entry name" value="COREPRESSOR OF PANGOLIN, ISOFORM A-RELATED"/>
    <property type="match status" value="1"/>
</dbReference>
<sequence length="315" mass="37049">MKIIKTPKVSNSNFYLRLIQMVQQNPCFYNTCDPNYRKYFYKCQIWNKIAKDLEYDGDNHGIYKQWKKLRDRYVRENRKLRLTGRSKSTCKWEFFNYMEWMEPFIEDSKPLEDYEIPLKRGESDSEEMTKSIYENGKKKAQIKFLKPANKILQMPKLEPQIDQNKSYTEYPESNHPIIVYANPDESHTSTIIVTTSGESDSIIQPEITYYIEGSDDEQYILDSDALQYELHEDDIEGGDEQQEYDVDEEIESDEIGFPEEVLLSCQEDSEGPSSSNVIYAVNKHTDLNTLPENIRFAIEAQGKDVFKDKSILYVK</sequence>
<proteinExistence type="predicted"/>
<reference evidence="3" key="1">
    <citation type="submission" date="2022-11" db="UniProtKB">
        <authorList>
            <consortium name="WormBaseParasite"/>
        </authorList>
    </citation>
    <scope>IDENTIFICATION</scope>
</reference>
<protein>
    <submittedName>
        <fullName evidence="3">MADF domain-containing protein</fullName>
    </submittedName>
</protein>
<evidence type="ECO:0000313" key="3">
    <source>
        <dbReference type="WBParaSite" id="PDA_v2.g21166.t1"/>
    </source>
</evidence>
<name>A0A914Q218_9BILA</name>
<dbReference type="GO" id="GO:0005667">
    <property type="term" value="C:transcription regulator complex"/>
    <property type="evidence" value="ECO:0007669"/>
    <property type="project" value="TreeGrafter"/>
</dbReference>
<dbReference type="SMART" id="SM00595">
    <property type="entry name" value="MADF"/>
    <property type="match status" value="1"/>
</dbReference>
<dbReference type="AlphaFoldDB" id="A0A914Q218"/>
<dbReference type="InterPro" id="IPR039353">
    <property type="entry name" value="TF_Adf1"/>
</dbReference>
<dbReference type="Pfam" id="PF10545">
    <property type="entry name" value="MADF_DNA_bdg"/>
    <property type="match status" value="1"/>
</dbReference>
<dbReference type="Proteomes" id="UP000887578">
    <property type="component" value="Unplaced"/>
</dbReference>
<organism evidence="2 3">
    <name type="scientific">Panagrolaimus davidi</name>
    <dbReference type="NCBI Taxonomy" id="227884"/>
    <lineage>
        <taxon>Eukaryota</taxon>
        <taxon>Metazoa</taxon>
        <taxon>Ecdysozoa</taxon>
        <taxon>Nematoda</taxon>
        <taxon>Chromadorea</taxon>
        <taxon>Rhabditida</taxon>
        <taxon>Tylenchina</taxon>
        <taxon>Panagrolaimomorpha</taxon>
        <taxon>Panagrolaimoidea</taxon>
        <taxon>Panagrolaimidae</taxon>
        <taxon>Panagrolaimus</taxon>
    </lineage>
</organism>
<accession>A0A914Q218</accession>
<evidence type="ECO:0000313" key="2">
    <source>
        <dbReference type="Proteomes" id="UP000887578"/>
    </source>
</evidence>
<feature type="domain" description="MADF" evidence="1">
    <location>
        <begin position="17"/>
        <end position="106"/>
    </location>
</feature>
<dbReference type="PROSITE" id="PS51029">
    <property type="entry name" value="MADF"/>
    <property type="match status" value="1"/>
</dbReference>
<keyword evidence="2" id="KW-1185">Reference proteome</keyword>
<evidence type="ECO:0000259" key="1">
    <source>
        <dbReference type="PROSITE" id="PS51029"/>
    </source>
</evidence>
<dbReference type="GO" id="GO:0005634">
    <property type="term" value="C:nucleus"/>
    <property type="evidence" value="ECO:0007669"/>
    <property type="project" value="TreeGrafter"/>
</dbReference>
<dbReference type="GO" id="GO:0006357">
    <property type="term" value="P:regulation of transcription by RNA polymerase II"/>
    <property type="evidence" value="ECO:0007669"/>
    <property type="project" value="TreeGrafter"/>
</dbReference>
<dbReference type="InterPro" id="IPR006578">
    <property type="entry name" value="MADF-dom"/>
</dbReference>